<evidence type="ECO:0000313" key="3">
    <source>
        <dbReference type="EMBL" id="PHM67231.1"/>
    </source>
</evidence>
<dbReference type="PANTHER" id="PTHR34413:SF1">
    <property type="entry name" value="CYTOPLASMIC PROTEIN"/>
    <property type="match status" value="1"/>
</dbReference>
<name>A0A2D0KV06_9GAMM</name>
<evidence type="ECO:0000256" key="1">
    <source>
        <dbReference type="SAM" id="MobiDB-lite"/>
    </source>
</evidence>
<dbReference type="RefSeq" id="WP_422646209.1">
    <property type="nucleotide sequence ID" value="NZ_CAWNRH010000115.1"/>
</dbReference>
<dbReference type="Proteomes" id="UP000222366">
    <property type="component" value="Unassembled WGS sequence"/>
</dbReference>
<sequence>MKNPNLIPKPFAQNGQKDAIPANHKSDLPSQKATWDTGFPQITMMPVTAGGLPPSGRDFNGILNQISENIVYLSQGGKFKYSQEYADSTGGYPKGAILQSDDETREFQSLVDNNKINFNKESPEKVSTAWKQVSTTQLLDELNKKLNRSDVVQSIGSSKTQVMSQNAVTDALNTKQDKGDYATNSALNQVNDNANSRLEKAKNGADIPNKPEFVSNIGAYPKTGGQVDGNIEVTGSVHAVNNVTVGEAIYTAWGDIKGTIWGDEFLSHWVKKTFNEKWANGADIPDKRAFVNNLGLSDVVYRTIGNGPNQIPDMSFFTSGPNWFKMPDGRIIQYGTSRFSRGNDEFFYADARFSVPFPHELSCMFTTLRGYSLGPHAVLNIASDMDSKTWAAISMLKGKLITIPPQSVMWLAIGYWWGSFMKYKYSDNLFYPYALKADYIKSGIWPDTGIDVDESVFAQWTAPPPVGKMRITGSDGLPAWGDIPPPTPPTPQEMQQRAEHQKQRLLSKAKEKIDIWQDAVELDMATKEEKAALLKWKKYRVLLNRVDCSTAPDIVWPEQPE</sequence>
<dbReference type="AlphaFoldDB" id="A0A2D0KV06"/>
<comment type="caution">
    <text evidence="3">The sequence shown here is derived from an EMBL/GenBank/DDBJ whole genome shotgun (WGS) entry which is preliminary data.</text>
</comment>
<evidence type="ECO:0000259" key="2">
    <source>
        <dbReference type="Pfam" id="PF21882"/>
    </source>
</evidence>
<reference evidence="3 4" key="1">
    <citation type="journal article" date="2017" name="Nat. Microbiol.">
        <title>Natural product diversity associated with the nematode symbionts Photorhabdus and Xenorhabdus.</title>
        <authorList>
            <person name="Tobias N.J."/>
            <person name="Wolff H."/>
            <person name="Djahanschiri B."/>
            <person name="Grundmann F."/>
            <person name="Kronenwerth M."/>
            <person name="Shi Y.M."/>
            <person name="Simonyi S."/>
            <person name="Grun P."/>
            <person name="Shapiro-Ilan D."/>
            <person name="Pidot S.J."/>
            <person name="Stinear T.P."/>
            <person name="Ebersberger I."/>
            <person name="Bode H.B."/>
        </authorList>
    </citation>
    <scope>NUCLEOTIDE SEQUENCE [LARGE SCALE GENOMIC DNA]</scope>
    <source>
        <strain evidence="3 4">DSM 17904</strain>
    </source>
</reference>
<dbReference type="PANTHER" id="PTHR34413">
    <property type="entry name" value="PROPHAGE TAIL FIBER ASSEMBLY PROTEIN HOMOLOG TFAE-RELATED-RELATED"/>
    <property type="match status" value="1"/>
</dbReference>
<feature type="domain" description="Putative tail fiber protein gp53-like C-terminal" evidence="2">
    <location>
        <begin position="325"/>
        <end position="415"/>
    </location>
</feature>
<keyword evidence="4" id="KW-1185">Reference proteome</keyword>
<dbReference type="EMBL" id="NJAJ01000004">
    <property type="protein sequence ID" value="PHM67231.1"/>
    <property type="molecule type" value="Genomic_DNA"/>
</dbReference>
<gene>
    <name evidence="3" type="ORF">Xsto_00513</name>
</gene>
<dbReference type="Gene3D" id="6.20.70.20">
    <property type="match status" value="1"/>
</dbReference>
<dbReference type="Pfam" id="PF21882">
    <property type="entry name" value="Gp53-like_C"/>
    <property type="match status" value="1"/>
</dbReference>
<accession>A0A2D0KV06</accession>
<protein>
    <submittedName>
        <fullName evidence="3">Tail assembly chaperone</fullName>
    </submittedName>
</protein>
<dbReference type="InterPro" id="IPR054075">
    <property type="entry name" value="Gp53-like_C"/>
</dbReference>
<dbReference type="InterPro" id="IPR003458">
    <property type="entry name" value="Phage_T4_Gp38_tail_assem"/>
</dbReference>
<organism evidence="3 4">
    <name type="scientific">Xenorhabdus stockiae</name>
    <dbReference type="NCBI Taxonomy" id="351614"/>
    <lineage>
        <taxon>Bacteria</taxon>
        <taxon>Pseudomonadati</taxon>
        <taxon>Pseudomonadota</taxon>
        <taxon>Gammaproteobacteria</taxon>
        <taxon>Enterobacterales</taxon>
        <taxon>Morganellaceae</taxon>
        <taxon>Xenorhabdus</taxon>
    </lineage>
</organism>
<feature type="region of interest" description="Disordered" evidence="1">
    <location>
        <begin position="1"/>
        <end position="31"/>
    </location>
</feature>
<dbReference type="Pfam" id="PF02413">
    <property type="entry name" value="Caudo_TAP"/>
    <property type="match status" value="1"/>
</dbReference>
<dbReference type="InterPro" id="IPR051220">
    <property type="entry name" value="TFA_Chaperone"/>
</dbReference>
<proteinExistence type="predicted"/>
<evidence type="ECO:0000313" key="4">
    <source>
        <dbReference type="Proteomes" id="UP000222366"/>
    </source>
</evidence>
<dbReference type="Gene3D" id="2.60.40.3940">
    <property type="match status" value="1"/>
</dbReference>